<sequence>MQTGHLAFFTPLCRNPLAQLFSPITRAFHLIQTHIFRRRACQLGGLPSYIVNATSPEQVATAAKWAAERNIRIVIKGTGHDLSMEGQAGLTLCLSGHAIFATFDVKPSGKYLGVTTPRM</sequence>
<dbReference type="InterPro" id="IPR036318">
    <property type="entry name" value="FAD-bd_PCMH-like_sf"/>
</dbReference>
<dbReference type="EMBL" id="CP099419">
    <property type="protein sequence ID" value="USW50384.1"/>
    <property type="molecule type" value="Genomic_DNA"/>
</dbReference>
<accession>A0A9Q9EHU4</accession>
<protein>
    <submittedName>
        <fullName evidence="2">FAD linked oxidase, FAD-binding, type PCMH, subdomain 2</fullName>
    </submittedName>
</protein>
<dbReference type="InterPro" id="IPR016169">
    <property type="entry name" value="FAD-bd_PCMH_sub2"/>
</dbReference>
<proteinExistence type="predicted"/>
<dbReference type="GO" id="GO:0050660">
    <property type="term" value="F:flavin adenine dinucleotide binding"/>
    <property type="evidence" value="ECO:0007669"/>
    <property type="project" value="InterPro"/>
</dbReference>
<dbReference type="InterPro" id="IPR006094">
    <property type="entry name" value="Oxid_FAD_bind_N"/>
</dbReference>
<organism evidence="2 3">
    <name type="scientific">Septoria linicola</name>
    <dbReference type="NCBI Taxonomy" id="215465"/>
    <lineage>
        <taxon>Eukaryota</taxon>
        <taxon>Fungi</taxon>
        <taxon>Dikarya</taxon>
        <taxon>Ascomycota</taxon>
        <taxon>Pezizomycotina</taxon>
        <taxon>Dothideomycetes</taxon>
        <taxon>Dothideomycetidae</taxon>
        <taxon>Mycosphaerellales</taxon>
        <taxon>Mycosphaerellaceae</taxon>
        <taxon>Septoria</taxon>
    </lineage>
</organism>
<feature type="domain" description="FAD linked oxidase N-terminal" evidence="1">
    <location>
        <begin position="47"/>
        <end position="95"/>
    </location>
</feature>
<keyword evidence="3" id="KW-1185">Reference proteome</keyword>
<dbReference type="Gene3D" id="3.30.465.10">
    <property type="match status" value="1"/>
</dbReference>
<evidence type="ECO:0000313" key="3">
    <source>
        <dbReference type="Proteomes" id="UP001056384"/>
    </source>
</evidence>
<reference evidence="2" key="1">
    <citation type="submission" date="2022-06" db="EMBL/GenBank/DDBJ databases">
        <title>Complete genome sequences of two strains of the flax pathogen Septoria linicola.</title>
        <authorList>
            <person name="Lapalu N."/>
            <person name="Simon A."/>
            <person name="Demenou B."/>
            <person name="Paumier D."/>
            <person name="Guillot M.-P."/>
            <person name="Gout L."/>
            <person name="Valade R."/>
        </authorList>
    </citation>
    <scope>NUCLEOTIDE SEQUENCE</scope>
    <source>
        <strain evidence="2">SE15195</strain>
    </source>
</reference>
<evidence type="ECO:0000313" key="2">
    <source>
        <dbReference type="EMBL" id="USW50384.1"/>
    </source>
</evidence>
<evidence type="ECO:0000259" key="1">
    <source>
        <dbReference type="Pfam" id="PF01565"/>
    </source>
</evidence>
<name>A0A9Q9EHU4_9PEZI</name>
<dbReference type="Proteomes" id="UP001056384">
    <property type="component" value="Chromosome 2"/>
</dbReference>
<gene>
    <name evidence="2" type="ORF">Slin15195_G037030</name>
</gene>
<dbReference type="SUPFAM" id="SSF56176">
    <property type="entry name" value="FAD-binding/transporter-associated domain-like"/>
    <property type="match status" value="1"/>
</dbReference>
<dbReference type="Pfam" id="PF01565">
    <property type="entry name" value="FAD_binding_4"/>
    <property type="match status" value="1"/>
</dbReference>
<dbReference type="AlphaFoldDB" id="A0A9Q9EHU4"/>